<dbReference type="RefSeq" id="WP_111505850.1">
    <property type="nucleotide sequence ID" value="NZ_QKYN01000120.1"/>
</dbReference>
<gene>
    <name evidence="1" type="ORF">DN069_28750</name>
</gene>
<comment type="caution">
    <text evidence="1">The sequence shown here is derived from an EMBL/GenBank/DDBJ whole genome shotgun (WGS) entry which is preliminary data.</text>
</comment>
<sequence length="136" mass="14090">MRANATFAVVSMEPVAAEQLSGKVDTALATGVSTMEKHFAGEIAGRSETLFTAAYDIGSGVGTYLAMESFEGTVGGRSGTFNFAHSASTDGTSRHDEFFVLVPGSGTGELTGIAGTGGLTVDADNTHRIWLDYTLD</sequence>
<dbReference type="AlphaFoldDB" id="A0A2X0JZ31"/>
<accession>A0A2X0JZ31</accession>
<reference evidence="1 2" key="1">
    <citation type="submission" date="2018-06" db="EMBL/GenBank/DDBJ databases">
        <title>Streptacidiphilus pinicola sp. nov., isolated from pine grove soil.</title>
        <authorList>
            <person name="Roh S.G."/>
            <person name="Park S."/>
            <person name="Kim M.-K."/>
            <person name="Yun B.-R."/>
            <person name="Park J."/>
            <person name="Kim M.J."/>
            <person name="Kim Y.S."/>
            <person name="Kim S.B."/>
        </authorList>
    </citation>
    <scope>NUCLEOTIDE SEQUENCE [LARGE SCALE GENOMIC DNA]</scope>
    <source>
        <strain evidence="1 2">MMS16-CNU450</strain>
    </source>
</reference>
<proteinExistence type="predicted"/>
<dbReference type="Pfam" id="PF11528">
    <property type="entry name" value="DUF3224"/>
    <property type="match status" value="1"/>
</dbReference>
<dbReference type="InterPro" id="IPR021607">
    <property type="entry name" value="DUF3224"/>
</dbReference>
<dbReference type="InterPro" id="IPR023159">
    <property type="entry name" value="SO1590-like_sf"/>
</dbReference>
<dbReference type="SUPFAM" id="SSF159238">
    <property type="entry name" value="SO1590-like"/>
    <property type="match status" value="1"/>
</dbReference>
<dbReference type="Gene3D" id="2.40.350.10">
    <property type="entry name" value="SO1590-like"/>
    <property type="match status" value="1"/>
</dbReference>
<evidence type="ECO:0000313" key="1">
    <source>
        <dbReference type="EMBL" id="RAG82205.1"/>
    </source>
</evidence>
<dbReference type="Proteomes" id="UP000248889">
    <property type="component" value="Unassembled WGS sequence"/>
</dbReference>
<organism evidence="1 2">
    <name type="scientific">Streptacidiphilus pinicola</name>
    <dbReference type="NCBI Taxonomy" id="2219663"/>
    <lineage>
        <taxon>Bacteria</taxon>
        <taxon>Bacillati</taxon>
        <taxon>Actinomycetota</taxon>
        <taxon>Actinomycetes</taxon>
        <taxon>Kitasatosporales</taxon>
        <taxon>Streptomycetaceae</taxon>
        <taxon>Streptacidiphilus</taxon>
    </lineage>
</organism>
<protein>
    <submittedName>
        <fullName evidence="1">DUF3224 domain-containing protein</fullName>
    </submittedName>
</protein>
<dbReference type="OrthoDB" id="882224at2"/>
<dbReference type="EMBL" id="QKYN01000120">
    <property type="protein sequence ID" value="RAG82205.1"/>
    <property type="molecule type" value="Genomic_DNA"/>
</dbReference>
<name>A0A2X0JZ31_9ACTN</name>
<evidence type="ECO:0000313" key="2">
    <source>
        <dbReference type="Proteomes" id="UP000248889"/>
    </source>
</evidence>
<keyword evidence="2" id="KW-1185">Reference proteome</keyword>